<protein>
    <submittedName>
        <fullName evidence="1">Uncharacterized protein</fullName>
    </submittedName>
</protein>
<reference evidence="2" key="1">
    <citation type="journal article" date="2013" name="Nat. Genet.">
        <title>The duck genome and transcriptome provide insight into an avian influenza virus reservoir species.</title>
        <authorList>
            <person name="Huang Y."/>
            <person name="Li Y."/>
            <person name="Burt D.W."/>
            <person name="Chen H."/>
            <person name="Zhang Y."/>
            <person name="Qian W."/>
            <person name="Kim H."/>
            <person name="Gan S."/>
            <person name="Zhao Y."/>
            <person name="Li J."/>
            <person name="Yi K."/>
            <person name="Feng H."/>
            <person name="Zhu P."/>
            <person name="Li B."/>
            <person name="Liu Q."/>
            <person name="Fairley S."/>
            <person name="Magor K.E."/>
            <person name="Du Z."/>
            <person name="Hu X."/>
            <person name="Goodman L."/>
            <person name="Tafer H."/>
            <person name="Vignal A."/>
            <person name="Lee T."/>
            <person name="Kim K.W."/>
            <person name="Sheng Z."/>
            <person name="An Y."/>
            <person name="Searle S."/>
            <person name="Herrero J."/>
            <person name="Groenen M.A."/>
            <person name="Crooijmans R.P."/>
            <person name="Faraut T."/>
            <person name="Cai Q."/>
            <person name="Webster R.G."/>
            <person name="Aldridge J.R."/>
            <person name="Warren W.C."/>
            <person name="Bartschat S."/>
            <person name="Kehr S."/>
            <person name="Marz M."/>
            <person name="Stadler P.F."/>
            <person name="Smith J."/>
            <person name="Kraus R.H."/>
            <person name="Zhao Y."/>
            <person name="Ren L."/>
            <person name="Fei J."/>
            <person name="Morisson M."/>
            <person name="Kaiser P."/>
            <person name="Griffin D.K."/>
            <person name="Rao M."/>
            <person name="Pitel F."/>
            <person name="Wang J."/>
            <person name="Li N."/>
        </authorList>
    </citation>
    <scope>NUCLEOTIDE SEQUENCE [LARGE SCALE GENOMIC DNA]</scope>
</reference>
<evidence type="ECO:0000313" key="1">
    <source>
        <dbReference type="EMBL" id="EOB04927.1"/>
    </source>
</evidence>
<gene>
    <name evidence="1" type="ORF">Anapl_06837</name>
</gene>
<dbReference type="AlphaFoldDB" id="R0K5C5"/>
<sequence length="224" mass="24654">MASKASDRCLSAPLLPARPAALLTKAERSQEQRFAGSGHPFVTGNCISKAPLKLCLREWDSLRESCRHRSVFQVLGRKHGSAAESSDRAAWAALPAEVSYAALKCSRIVHAILQVRACTSVLVLGAESPELIPQHKMLGTVVQRGTCWQHLKPAWVRSQPCCIRERCARGVVTVLLPSLEALCCSPLAKFWNPVEPALGMGIHLHFWRRVTPIEEAFKASQRVC</sequence>
<accession>R0K5C5</accession>
<name>R0K5C5_ANAPL</name>
<proteinExistence type="predicted"/>
<evidence type="ECO:0000313" key="2">
    <source>
        <dbReference type="Proteomes" id="UP000296049"/>
    </source>
</evidence>
<organism evidence="1 2">
    <name type="scientific">Anas platyrhynchos</name>
    <name type="common">Mallard</name>
    <name type="synonym">Anas boschas</name>
    <dbReference type="NCBI Taxonomy" id="8839"/>
    <lineage>
        <taxon>Eukaryota</taxon>
        <taxon>Metazoa</taxon>
        <taxon>Chordata</taxon>
        <taxon>Craniata</taxon>
        <taxon>Vertebrata</taxon>
        <taxon>Euteleostomi</taxon>
        <taxon>Archelosauria</taxon>
        <taxon>Archosauria</taxon>
        <taxon>Dinosauria</taxon>
        <taxon>Saurischia</taxon>
        <taxon>Theropoda</taxon>
        <taxon>Coelurosauria</taxon>
        <taxon>Aves</taxon>
        <taxon>Neognathae</taxon>
        <taxon>Galloanserae</taxon>
        <taxon>Anseriformes</taxon>
        <taxon>Anatidae</taxon>
        <taxon>Anatinae</taxon>
        <taxon>Anas</taxon>
    </lineage>
</organism>
<keyword evidence="2" id="KW-1185">Reference proteome</keyword>
<dbReference type="Proteomes" id="UP000296049">
    <property type="component" value="Unassembled WGS sequence"/>
</dbReference>
<dbReference type="EMBL" id="KB742734">
    <property type="protein sequence ID" value="EOB04927.1"/>
    <property type="molecule type" value="Genomic_DNA"/>
</dbReference>